<comment type="caution">
    <text evidence="2">The sequence shown here is derived from an EMBL/GenBank/DDBJ whole genome shotgun (WGS) entry which is preliminary data.</text>
</comment>
<dbReference type="EMBL" id="JACEIK010000063">
    <property type="protein sequence ID" value="MCD7448467.1"/>
    <property type="molecule type" value="Genomic_DNA"/>
</dbReference>
<sequence length="101" mass="11320">MLILRSPSQFTGKQVESMESVKSIWAEVVAASAEVCKKRKTANATHVVQGNKDTGNAVQLEAQVKNVELNQCTQKQTQQTTDKDPRHQGNKEILRRNNESR</sequence>
<feature type="region of interest" description="Disordered" evidence="1">
    <location>
        <begin position="71"/>
        <end position="101"/>
    </location>
</feature>
<protein>
    <submittedName>
        <fullName evidence="2">Uncharacterized protein</fullName>
    </submittedName>
</protein>
<evidence type="ECO:0000313" key="2">
    <source>
        <dbReference type="EMBL" id="MCD7448467.1"/>
    </source>
</evidence>
<feature type="compositionally biased region" description="Basic and acidic residues" evidence="1">
    <location>
        <begin position="81"/>
        <end position="101"/>
    </location>
</feature>
<organism evidence="2 3">
    <name type="scientific">Datura stramonium</name>
    <name type="common">Jimsonweed</name>
    <name type="synonym">Common thornapple</name>
    <dbReference type="NCBI Taxonomy" id="4076"/>
    <lineage>
        <taxon>Eukaryota</taxon>
        <taxon>Viridiplantae</taxon>
        <taxon>Streptophyta</taxon>
        <taxon>Embryophyta</taxon>
        <taxon>Tracheophyta</taxon>
        <taxon>Spermatophyta</taxon>
        <taxon>Magnoliopsida</taxon>
        <taxon>eudicotyledons</taxon>
        <taxon>Gunneridae</taxon>
        <taxon>Pentapetalae</taxon>
        <taxon>asterids</taxon>
        <taxon>lamiids</taxon>
        <taxon>Solanales</taxon>
        <taxon>Solanaceae</taxon>
        <taxon>Solanoideae</taxon>
        <taxon>Datureae</taxon>
        <taxon>Datura</taxon>
    </lineage>
</organism>
<dbReference type="Proteomes" id="UP000823775">
    <property type="component" value="Unassembled WGS sequence"/>
</dbReference>
<proteinExistence type="predicted"/>
<accession>A0ABS8RNS9</accession>
<gene>
    <name evidence="2" type="ORF">HAX54_042601</name>
</gene>
<keyword evidence="3" id="KW-1185">Reference proteome</keyword>
<reference evidence="2 3" key="1">
    <citation type="journal article" date="2021" name="BMC Genomics">
        <title>Datura genome reveals duplications of psychoactive alkaloid biosynthetic genes and high mutation rate following tissue culture.</title>
        <authorList>
            <person name="Rajewski A."/>
            <person name="Carter-House D."/>
            <person name="Stajich J."/>
            <person name="Litt A."/>
        </authorList>
    </citation>
    <scope>NUCLEOTIDE SEQUENCE [LARGE SCALE GENOMIC DNA]</scope>
    <source>
        <strain evidence="2">AR-01</strain>
    </source>
</reference>
<name>A0ABS8RNS9_DATST</name>
<evidence type="ECO:0000313" key="3">
    <source>
        <dbReference type="Proteomes" id="UP000823775"/>
    </source>
</evidence>
<evidence type="ECO:0000256" key="1">
    <source>
        <dbReference type="SAM" id="MobiDB-lite"/>
    </source>
</evidence>